<feature type="domain" description="Glycosyl transferase family 1" evidence="12">
    <location>
        <begin position="287"/>
        <end position="444"/>
    </location>
</feature>
<dbReference type="AlphaFoldDB" id="A0A1H7UJ86"/>
<comment type="pathway">
    <text evidence="3 11">Glycan biosynthesis; glycogen biosynthesis.</text>
</comment>
<evidence type="ECO:0000256" key="4">
    <source>
        <dbReference type="ARBA" id="ARBA00010281"/>
    </source>
</evidence>
<proteinExistence type="inferred from homology"/>
<dbReference type="SUPFAM" id="SSF53756">
    <property type="entry name" value="UDP-Glycosyltransferase/glycogen phosphorylase"/>
    <property type="match status" value="1"/>
</dbReference>
<dbReference type="OrthoDB" id="9808590at2"/>
<dbReference type="NCBIfam" id="TIGR02095">
    <property type="entry name" value="glgA"/>
    <property type="match status" value="1"/>
</dbReference>
<dbReference type="EC" id="2.4.1.21" evidence="5 11"/>
<evidence type="ECO:0000256" key="7">
    <source>
        <dbReference type="ARBA" id="ARBA00022676"/>
    </source>
</evidence>
<protein>
    <recommendedName>
        <fullName evidence="6 11">Glycogen synthase</fullName>
        <ecNumber evidence="5 11">2.4.1.21</ecNumber>
    </recommendedName>
    <alternativeName>
        <fullName evidence="10 11">Starch [bacterial glycogen] synthase</fullName>
    </alternativeName>
</protein>
<dbReference type="EMBL" id="JASAVS010000009">
    <property type="protein sequence ID" value="MDP8085306.1"/>
    <property type="molecule type" value="Genomic_DNA"/>
</dbReference>
<comment type="function">
    <text evidence="2 11">Synthesizes alpha-1,4-glucan chains using ADP-glucose.</text>
</comment>
<evidence type="ECO:0000256" key="2">
    <source>
        <dbReference type="ARBA" id="ARBA00002764"/>
    </source>
</evidence>
<dbReference type="InterPro" id="IPR011835">
    <property type="entry name" value="GS/SS"/>
</dbReference>
<dbReference type="Pfam" id="PF08323">
    <property type="entry name" value="Glyco_transf_5"/>
    <property type="match status" value="1"/>
</dbReference>
<comment type="similarity">
    <text evidence="4 11">Belongs to the glycosyltransferase 1 family. Bacterial/plant glycogen synthase subfamily.</text>
</comment>
<evidence type="ECO:0000256" key="8">
    <source>
        <dbReference type="ARBA" id="ARBA00022679"/>
    </source>
</evidence>
<feature type="binding site" evidence="11">
    <location>
        <position position="15"/>
    </location>
    <ligand>
        <name>ADP-alpha-D-glucose</name>
        <dbReference type="ChEBI" id="CHEBI:57498"/>
    </ligand>
</feature>
<evidence type="ECO:0000259" key="12">
    <source>
        <dbReference type="Pfam" id="PF00534"/>
    </source>
</evidence>
<keyword evidence="7 11" id="KW-0328">Glycosyltransferase</keyword>
<dbReference type="Pfam" id="PF00534">
    <property type="entry name" value="Glycos_transf_1"/>
    <property type="match status" value="1"/>
</dbReference>
<dbReference type="PANTHER" id="PTHR45825:SF11">
    <property type="entry name" value="ALPHA AMYLASE DOMAIN-CONTAINING PROTEIN"/>
    <property type="match status" value="1"/>
</dbReference>
<dbReference type="GO" id="GO:0009011">
    <property type="term" value="F:alpha-1,4-glucan glucosyltransferase (ADP-glucose donor) activity"/>
    <property type="evidence" value="ECO:0007669"/>
    <property type="project" value="UniProtKB-UniRule"/>
</dbReference>
<dbReference type="Gene3D" id="3.40.50.2000">
    <property type="entry name" value="Glycogen Phosphorylase B"/>
    <property type="match status" value="2"/>
</dbReference>
<dbReference type="UniPathway" id="UPA00164"/>
<evidence type="ECO:0000313" key="15">
    <source>
        <dbReference type="EMBL" id="SEL96765.1"/>
    </source>
</evidence>
<evidence type="ECO:0000256" key="5">
    <source>
        <dbReference type="ARBA" id="ARBA00012588"/>
    </source>
</evidence>
<dbReference type="EMBL" id="FOBN01000002">
    <property type="protein sequence ID" value="SEL96765.1"/>
    <property type="molecule type" value="Genomic_DNA"/>
</dbReference>
<dbReference type="STRING" id="97481.SAMN05444853_10288"/>
<gene>
    <name evidence="11 14" type="primary">glgA</name>
    <name evidence="14" type="ORF">QJT92_05130</name>
    <name evidence="15" type="ORF">SAMN05444853_10288</name>
</gene>
<comment type="catalytic activity">
    <reaction evidence="1 11">
        <text>[(1-&gt;4)-alpha-D-glucosyl](n) + ADP-alpha-D-glucose = [(1-&gt;4)-alpha-D-glucosyl](n+1) + ADP + H(+)</text>
        <dbReference type="Rhea" id="RHEA:18189"/>
        <dbReference type="Rhea" id="RHEA-COMP:9584"/>
        <dbReference type="Rhea" id="RHEA-COMP:9587"/>
        <dbReference type="ChEBI" id="CHEBI:15378"/>
        <dbReference type="ChEBI" id="CHEBI:15444"/>
        <dbReference type="ChEBI" id="CHEBI:57498"/>
        <dbReference type="ChEBI" id="CHEBI:456216"/>
        <dbReference type="EC" id="2.4.1.21"/>
    </reaction>
</comment>
<reference evidence="14 17" key="3">
    <citation type="journal article" date="2023" name="Front. Microbiol.">
        <title>Phylogeography and host specificity of Pasteurellaceae pathogenic to sea-farmed fish in the north-east Atlantic.</title>
        <authorList>
            <person name="Gulla S."/>
            <person name="Colquhoun D.J."/>
            <person name="Olsen A.B."/>
            <person name="Spilsberg B."/>
            <person name="Lagesen K."/>
            <person name="Aakesson C.P."/>
            <person name="Strom S."/>
            <person name="Manji F."/>
            <person name="Birkbeck T.H."/>
            <person name="Nilsen H.K."/>
        </authorList>
    </citation>
    <scope>NUCLEOTIDE SEQUENCE [LARGE SCALE GENOMIC DNA]</scope>
    <source>
        <strain evidence="14 17">VIO11850</strain>
    </source>
</reference>
<evidence type="ECO:0000256" key="9">
    <source>
        <dbReference type="ARBA" id="ARBA00023056"/>
    </source>
</evidence>
<dbReference type="CDD" id="cd03791">
    <property type="entry name" value="GT5_Glycogen_synthase_DULL1-like"/>
    <property type="match status" value="1"/>
</dbReference>
<dbReference type="Proteomes" id="UP000198883">
    <property type="component" value="Unassembled WGS sequence"/>
</dbReference>
<evidence type="ECO:0000256" key="3">
    <source>
        <dbReference type="ARBA" id="ARBA00004964"/>
    </source>
</evidence>
<keyword evidence="9 11" id="KW-0320">Glycogen biosynthesis</keyword>
<evidence type="ECO:0000256" key="11">
    <source>
        <dbReference type="HAMAP-Rule" id="MF_00484"/>
    </source>
</evidence>
<dbReference type="FunFam" id="3.40.50.2000:FF:000011">
    <property type="entry name" value="Glycogen synthase"/>
    <property type="match status" value="1"/>
</dbReference>
<evidence type="ECO:0000313" key="16">
    <source>
        <dbReference type="Proteomes" id="UP000198883"/>
    </source>
</evidence>
<keyword evidence="17" id="KW-1185">Reference proteome</keyword>
<evidence type="ECO:0000259" key="13">
    <source>
        <dbReference type="Pfam" id="PF08323"/>
    </source>
</evidence>
<dbReference type="RefSeq" id="WP_090919924.1">
    <property type="nucleotide sequence ID" value="NZ_FOBN01000002.1"/>
</dbReference>
<keyword evidence="8 11" id="KW-0808">Transferase</keyword>
<dbReference type="HAMAP" id="MF_00484">
    <property type="entry name" value="Glycogen_synth"/>
    <property type="match status" value="1"/>
</dbReference>
<evidence type="ECO:0000313" key="14">
    <source>
        <dbReference type="EMBL" id="MDP8085306.1"/>
    </source>
</evidence>
<dbReference type="GO" id="GO:0004373">
    <property type="term" value="F:alpha-1,4-glucan glucosyltransferase (UDP-glucose donor) activity"/>
    <property type="evidence" value="ECO:0007669"/>
    <property type="project" value="InterPro"/>
</dbReference>
<reference evidence="15" key="2">
    <citation type="submission" date="2016-10" db="EMBL/GenBank/DDBJ databases">
        <authorList>
            <person name="de Groot N.N."/>
        </authorList>
    </citation>
    <scope>NUCLEOTIDE SEQUENCE [LARGE SCALE GENOMIC DNA]</scope>
    <source>
        <strain evidence="15">DSM 24204</strain>
    </source>
</reference>
<dbReference type="InterPro" id="IPR001296">
    <property type="entry name" value="Glyco_trans_1"/>
</dbReference>
<evidence type="ECO:0000256" key="6">
    <source>
        <dbReference type="ARBA" id="ARBA00019935"/>
    </source>
</evidence>
<evidence type="ECO:0000256" key="10">
    <source>
        <dbReference type="ARBA" id="ARBA00031722"/>
    </source>
</evidence>
<dbReference type="Proteomes" id="UP001224812">
    <property type="component" value="Unassembled WGS sequence"/>
</dbReference>
<sequence>MKILHVCSELYPLLKTGGLADVMGALPFAQKEIGLDTRVVLPAYPSIIKGIVDTSIVAEFDNFAGHIILRYGKYNGSGVYLIDAPHLYNREGNPYHDQNYNDYSDNYKRFALLGWVGAELATGLDPLWQAEVVHSHDWHAGLSSAYLAHKGSSAKSVFTLHNLAYQGKFAYHHLAEIGLPDSMFNINGLELYGEISYLKAGLYYSDVVTAVSPTYAKEITTPEFAYGLEGLLAALHNDGKLTGILNGVDEKIWHPNNDPFIKDHYKLRSMTKKRKNKEKLQSYFNLPQKPDSLLFVMVTRLTEQKGVDLLIESAEEIVKQGGQLVILGSGASYLEEGICHLAEKHPNNIAVKIGYDEVLSHLLIAGGDIILVPSRFEPCGLTQLYGLKYGTLPLVRATGGLADTVVNSSSENIKERRATGFVFEQPTVAELTKAIESAFALWQKQRLWFSVRAIAMEQDFSWKVSAQGYQKLYKNILRTS</sequence>
<dbReference type="PANTHER" id="PTHR45825">
    <property type="entry name" value="GRANULE-BOUND STARCH SYNTHASE 1, CHLOROPLASTIC/AMYLOPLASTIC"/>
    <property type="match status" value="1"/>
</dbReference>
<dbReference type="InterPro" id="IPR013534">
    <property type="entry name" value="Starch_synth_cat_dom"/>
</dbReference>
<evidence type="ECO:0000313" key="17">
    <source>
        <dbReference type="Proteomes" id="UP001224812"/>
    </source>
</evidence>
<reference evidence="16" key="1">
    <citation type="submission" date="2016-10" db="EMBL/GenBank/DDBJ databases">
        <authorList>
            <person name="Varghese N."/>
            <person name="Submissions S."/>
        </authorList>
    </citation>
    <scope>NUCLEOTIDE SEQUENCE [LARGE SCALE GENOMIC DNA]</scope>
    <source>
        <strain evidence="16">DSM 24204</strain>
    </source>
</reference>
<dbReference type="GO" id="GO:0005829">
    <property type="term" value="C:cytosol"/>
    <property type="evidence" value="ECO:0007669"/>
    <property type="project" value="TreeGrafter"/>
</dbReference>
<evidence type="ECO:0000256" key="1">
    <source>
        <dbReference type="ARBA" id="ARBA00001478"/>
    </source>
</evidence>
<feature type="domain" description="Starch synthase catalytic" evidence="13">
    <location>
        <begin position="2"/>
        <end position="233"/>
    </location>
</feature>
<dbReference type="NCBIfam" id="NF001899">
    <property type="entry name" value="PRK00654.1-2"/>
    <property type="match status" value="1"/>
</dbReference>
<accession>A0A1H7UJ86</accession>
<name>A0A1H7UJ86_9PAST</name>
<dbReference type="GO" id="GO:0005978">
    <property type="term" value="P:glycogen biosynthetic process"/>
    <property type="evidence" value="ECO:0007669"/>
    <property type="project" value="UniProtKB-UniRule"/>
</dbReference>
<organism evidence="15 16">
    <name type="scientific">Phocoenobacter skyensis</name>
    <dbReference type="NCBI Taxonomy" id="97481"/>
    <lineage>
        <taxon>Bacteria</taxon>
        <taxon>Pseudomonadati</taxon>
        <taxon>Pseudomonadota</taxon>
        <taxon>Gammaproteobacteria</taxon>
        <taxon>Pasteurellales</taxon>
        <taxon>Pasteurellaceae</taxon>
        <taxon>Phocoenobacter</taxon>
    </lineage>
</organism>